<proteinExistence type="predicted"/>
<reference evidence="1 2" key="1">
    <citation type="journal article" date="2020" name="Cell">
        <title>Large-Scale Comparative Analyses of Tick Genomes Elucidate Their Genetic Diversity and Vector Capacities.</title>
        <authorList>
            <consortium name="Tick Genome and Microbiome Consortium (TIGMIC)"/>
            <person name="Jia N."/>
            <person name="Wang J."/>
            <person name="Shi W."/>
            <person name="Du L."/>
            <person name="Sun Y."/>
            <person name="Zhan W."/>
            <person name="Jiang J.F."/>
            <person name="Wang Q."/>
            <person name="Zhang B."/>
            <person name="Ji P."/>
            <person name="Bell-Sakyi L."/>
            <person name="Cui X.M."/>
            <person name="Yuan T.T."/>
            <person name="Jiang B.G."/>
            <person name="Yang W.F."/>
            <person name="Lam T.T."/>
            <person name="Chang Q.C."/>
            <person name="Ding S.J."/>
            <person name="Wang X.J."/>
            <person name="Zhu J.G."/>
            <person name="Ruan X.D."/>
            <person name="Zhao L."/>
            <person name="Wei J.T."/>
            <person name="Ye R.Z."/>
            <person name="Que T.C."/>
            <person name="Du C.H."/>
            <person name="Zhou Y.H."/>
            <person name="Cheng J.X."/>
            <person name="Dai P.F."/>
            <person name="Guo W.B."/>
            <person name="Han X.H."/>
            <person name="Huang E.J."/>
            <person name="Li L.F."/>
            <person name="Wei W."/>
            <person name="Gao Y.C."/>
            <person name="Liu J.Z."/>
            <person name="Shao H.Z."/>
            <person name="Wang X."/>
            <person name="Wang C.C."/>
            <person name="Yang T.C."/>
            <person name="Huo Q.B."/>
            <person name="Li W."/>
            <person name="Chen H.Y."/>
            <person name="Chen S.E."/>
            <person name="Zhou L.G."/>
            <person name="Ni X.B."/>
            <person name="Tian J.H."/>
            <person name="Sheng Y."/>
            <person name="Liu T."/>
            <person name="Pan Y.S."/>
            <person name="Xia L.Y."/>
            <person name="Li J."/>
            <person name="Zhao F."/>
            <person name="Cao W.C."/>
        </authorList>
    </citation>
    <scope>NUCLEOTIDE SEQUENCE [LARGE SCALE GENOMIC DNA]</scope>
    <source>
        <strain evidence="1">Iper-2018</strain>
    </source>
</reference>
<name>A0AC60QLJ1_IXOPE</name>
<organism evidence="1 2">
    <name type="scientific">Ixodes persulcatus</name>
    <name type="common">Taiga tick</name>
    <dbReference type="NCBI Taxonomy" id="34615"/>
    <lineage>
        <taxon>Eukaryota</taxon>
        <taxon>Metazoa</taxon>
        <taxon>Ecdysozoa</taxon>
        <taxon>Arthropoda</taxon>
        <taxon>Chelicerata</taxon>
        <taxon>Arachnida</taxon>
        <taxon>Acari</taxon>
        <taxon>Parasitiformes</taxon>
        <taxon>Ixodida</taxon>
        <taxon>Ixodoidea</taxon>
        <taxon>Ixodidae</taxon>
        <taxon>Ixodinae</taxon>
        <taxon>Ixodes</taxon>
    </lineage>
</organism>
<sequence>MGDFNGHLVEFDTRDDHNGTMMRHLADDFELEILNLSEDCEGQYTWTVRDLQTCIDYALASKRLGSRLQKMIVDEEGKWSVGSDHNSIFLHFGAIKKTRYLAHRKSTIHLREEDIDAVAKTFDESTRRVDACTYDEYAIELRLVIAKYAIVKGAKGSRKLVPWWDDEIRRSIQLRQAANRQHRHALKTLGKVPVTLALWEEYRKLKAQTQDIVETKIQAHDCKVMKNIRDGGKNAGEKFWRYIGSLDCKDRAPELLEHDTGYPVQNIEELLEKQLYSMFGTAHVEVLAEDNVDPSRPMEDVPLSTSIDDSITRVGRVHLDRALARLNGNTAQGLDGIAAKVLKNLRPDSRDQLAYLFSRIACGDEQIPSDWRRGRVTFIPKKGGNKQHLRDYRPLTVTAVAYRLFATILNWRISCWAESNGALTELQNGFRKDRRLDDNLFTLTQCIEVARKEKRNLICCFLDIAKAYDSVPHSSLIRRFRQLNMPDDWVRLIQRLYDGNSVMSTFNGATSADVPVRRGLRQGCPLSPVLYMLYTSGMERTLEQTGVGFTLQHKQHGDVIVRRLPGLAFADDIVLMADSVPDIRLLLLACEAAADRLQLQFNATKSAVVQFSGQCEGLGSLTIQSNVLPVDTKYKYLGVTLTSSEDYLAEHYSNLKASALRKRNVLRRRSLWSSDRYAITRELWKAVAVPGLTFANAVTCVPSEIREHLERRQREIGRQALGCHGRVANELIQGDLGWSTFEAREASSKMEYYARLRHMDGDCWARRVFVYIHLQNVHTTWRRRVIRLGTKYGAFAMVAEPTSKKEWVTQVRSQIKTIEAQRWREEMQRHTSMHLYASFKNEIAPITFCGNTLGSRLLIEARGGALRTRLYRRKYDANVTDTRCSACADAEETVPHLLLECPALVPAPRVGTSIDQALGFTEGQNCITCSKQRLEAWWSSHV</sequence>
<evidence type="ECO:0000313" key="2">
    <source>
        <dbReference type="Proteomes" id="UP000805193"/>
    </source>
</evidence>
<protein>
    <submittedName>
        <fullName evidence="1">Uncharacterized protein</fullName>
    </submittedName>
</protein>
<dbReference type="EMBL" id="JABSTQ010007202">
    <property type="protein sequence ID" value="KAG0436107.1"/>
    <property type="molecule type" value="Genomic_DNA"/>
</dbReference>
<keyword evidence="2" id="KW-1185">Reference proteome</keyword>
<gene>
    <name evidence="1" type="ORF">HPB47_018141</name>
</gene>
<evidence type="ECO:0000313" key="1">
    <source>
        <dbReference type="EMBL" id="KAG0436107.1"/>
    </source>
</evidence>
<comment type="caution">
    <text evidence="1">The sequence shown here is derived from an EMBL/GenBank/DDBJ whole genome shotgun (WGS) entry which is preliminary data.</text>
</comment>
<accession>A0AC60QLJ1</accession>
<dbReference type="Proteomes" id="UP000805193">
    <property type="component" value="Unassembled WGS sequence"/>
</dbReference>